<dbReference type="EMBL" id="JAJIRN010000004">
    <property type="protein sequence ID" value="MCV2368356.1"/>
    <property type="molecule type" value="Genomic_DNA"/>
</dbReference>
<dbReference type="Proteomes" id="UP001209701">
    <property type="component" value="Unassembled WGS sequence"/>
</dbReference>
<keyword evidence="1" id="KW-0472">Membrane</keyword>
<evidence type="ECO:0000256" key="1">
    <source>
        <dbReference type="SAM" id="Phobius"/>
    </source>
</evidence>
<dbReference type="PANTHER" id="PTHR34473:SF3">
    <property type="entry name" value="TRANSMEMBRANE PROTEIN-RELATED"/>
    <property type="match status" value="1"/>
</dbReference>
<protein>
    <submittedName>
        <fullName evidence="3">PH domain-containing protein</fullName>
    </submittedName>
</protein>
<name>A0ABT2YEA9_9BURK</name>
<accession>A0ABT2YEA9</accession>
<comment type="caution">
    <text evidence="3">The sequence shown here is derived from an EMBL/GenBank/DDBJ whole genome shotgun (WGS) entry which is preliminary data.</text>
</comment>
<keyword evidence="4" id="KW-1185">Reference proteome</keyword>
<keyword evidence="1" id="KW-1133">Transmembrane helix</keyword>
<evidence type="ECO:0000259" key="2">
    <source>
        <dbReference type="Pfam" id="PF03703"/>
    </source>
</evidence>
<keyword evidence="1" id="KW-0812">Transmembrane</keyword>
<dbReference type="PANTHER" id="PTHR34473">
    <property type="entry name" value="UPF0699 TRANSMEMBRANE PROTEIN YDBS"/>
    <property type="match status" value="1"/>
</dbReference>
<reference evidence="3 4" key="1">
    <citation type="submission" date="2021-11" db="EMBL/GenBank/DDBJ databases">
        <authorList>
            <person name="Liang Q."/>
            <person name="Mou H."/>
            <person name="Liu Z."/>
        </authorList>
    </citation>
    <scope>NUCLEOTIDE SEQUENCE [LARGE SCALE GENOMIC DNA]</scope>
    <source>
        <strain evidence="3 4">CHU3</strain>
    </source>
</reference>
<dbReference type="InterPro" id="IPR005182">
    <property type="entry name" value="YdbS-like_PH"/>
</dbReference>
<proteinExistence type="predicted"/>
<dbReference type="RefSeq" id="WP_263570960.1">
    <property type="nucleotide sequence ID" value="NZ_JAJIRN010000004.1"/>
</dbReference>
<evidence type="ECO:0000313" key="4">
    <source>
        <dbReference type="Proteomes" id="UP001209701"/>
    </source>
</evidence>
<dbReference type="Pfam" id="PF03703">
    <property type="entry name" value="bPH_2"/>
    <property type="match status" value="1"/>
</dbReference>
<feature type="transmembrane region" description="Helical" evidence="1">
    <location>
        <begin position="50"/>
        <end position="70"/>
    </location>
</feature>
<feature type="transmembrane region" description="Helical" evidence="1">
    <location>
        <begin position="25"/>
        <end position="44"/>
    </location>
</feature>
<gene>
    <name evidence="3" type="ORF">LNV07_09645</name>
</gene>
<sequence>MTTTDSQATVHTITRMPTLLRYWRWHYGLMGALPGLALAAVGLVRAYPMATASGLALCLAGSTLACLYAGQRFAHYRAELHEGEGVVLHSGVWWRSEVWVPTARLQHLDVSQGPLGRRWGMAILSLHTAGSHDHHTRIHGLPLAEAHALRERLLPRQYD</sequence>
<organism evidence="3 4">
    <name type="scientific">Roseateles oligotrophus</name>
    <dbReference type="NCBI Taxonomy" id="1769250"/>
    <lineage>
        <taxon>Bacteria</taxon>
        <taxon>Pseudomonadati</taxon>
        <taxon>Pseudomonadota</taxon>
        <taxon>Betaproteobacteria</taxon>
        <taxon>Burkholderiales</taxon>
        <taxon>Sphaerotilaceae</taxon>
        <taxon>Roseateles</taxon>
    </lineage>
</organism>
<evidence type="ECO:0000313" key="3">
    <source>
        <dbReference type="EMBL" id="MCV2368356.1"/>
    </source>
</evidence>
<feature type="domain" description="YdbS-like PH" evidence="2">
    <location>
        <begin position="76"/>
        <end position="153"/>
    </location>
</feature>